<protein>
    <recommendedName>
        <fullName evidence="4">DUF1640 domain-containing protein</fullName>
    </recommendedName>
</protein>
<keyword evidence="1" id="KW-1133">Transmembrane helix</keyword>
<evidence type="ECO:0008006" key="4">
    <source>
        <dbReference type="Google" id="ProtNLM"/>
    </source>
</evidence>
<feature type="transmembrane region" description="Helical" evidence="1">
    <location>
        <begin position="67"/>
        <end position="89"/>
    </location>
</feature>
<organism evidence="2 3">
    <name type="scientific">Duganella radicis</name>
    <dbReference type="NCBI Taxonomy" id="551988"/>
    <lineage>
        <taxon>Bacteria</taxon>
        <taxon>Pseudomonadati</taxon>
        <taxon>Pseudomonadota</taxon>
        <taxon>Betaproteobacteria</taxon>
        <taxon>Burkholderiales</taxon>
        <taxon>Oxalobacteraceae</taxon>
        <taxon>Telluria group</taxon>
        <taxon>Duganella</taxon>
    </lineage>
</organism>
<dbReference type="OrthoDB" id="8781059at2"/>
<dbReference type="Proteomes" id="UP000475582">
    <property type="component" value="Unassembled WGS sequence"/>
</dbReference>
<keyword evidence="3" id="KW-1185">Reference proteome</keyword>
<keyword evidence="1" id="KW-0812">Transmembrane</keyword>
<keyword evidence="1" id="KW-0472">Membrane</keyword>
<accession>A0A6L6PPU4</accession>
<dbReference type="AlphaFoldDB" id="A0A6L6PPU4"/>
<sequence length="90" mass="10028">MANNFNMVAFMDALVEGGFTQQQAKALASALFELIDTHLVTKEYLDMRLAELRAEFRAELASLKAEIVQWLCGVIIVQTGVTAVLFKLLH</sequence>
<evidence type="ECO:0000313" key="3">
    <source>
        <dbReference type="Proteomes" id="UP000475582"/>
    </source>
</evidence>
<evidence type="ECO:0000313" key="2">
    <source>
        <dbReference type="EMBL" id="MTV40641.1"/>
    </source>
</evidence>
<comment type="caution">
    <text evidence="2">The sequence shown here is derived from an EMBL/GenBank/DDBJ whole genome shotgun (WGS) entry which is preliminary data.</text>
</comment>
<evidence type="ECO:0000256" key="1">
    <source>
        <dbReference type="SAM" id="Phobius"/>
    </source>
</evidence>
<dbReference type="EMBL" id="WNKY01000038">
    <property type="protein sequence ID" value="MTV40641.1"/>
    <property type="molecule type" value="Genomic_DNA"/>
</dbReference>
<gene>
    <name evidence="2" type="ORF">GM676_24065</name>
</gene>
<proteinExistence type="predicted"/>
<name>A0A6L6PPU4_9BURK</name>
<dbReference type="RefSeq" id="WP_155466659.1">
    <property type="nucleotide sequence ID" value="NZ_WNKY01000038.1"/>
</dbReference>
<reference evidence="2 3" key="1">
    <citation type="submission" date="2019-11" db="EMBL/GenBank/DDBJ databases">
        <title>Type strains purchased from KCTC, JCM and DSMZ.</title>
        <authorList>
            <person name="Lu H."/>
        </authorList>
    </citation>
    <scope>NUCLEOTIDE SEQUENCE [LARGE SCALE GENOMIC DNA]</scope>
    <source>
        <strain evidence="2 3">KCTC 22382</strain>
    </source>
</reference>